<sequence length="111" mass="11289">MVVDVWFSERVLTSGRVGLVVVLLLVPAGCANDDKTPTRQLEVCVPAGVTHRDGDRVTVEFRDAGELIASGSIPVGAAFGSEVPAGHEIVATVDGEAVGTSGGSADARLGC</sequence>
<accession>A0ABS5YS50</accession>
<evidence type="ECO:0000313" key="1">
    <source>
        <dbReference type="EMBL" id="MBU2665554.1"/>
    </source>
</evidence>
<organism evidence="1 2">
    <name type="scientific">Paractinoplanes bogorensis</name>
    <dbReference type="NCBI Taxonomy" id="1610840"/>
    <lineage>
        <taxon>Bacteria</taxon>
        <taxon>Bacillati</taxon>
        <taxon>Actinomycetota</taxon>
        <taxon>Actinomycetes</taxon>
        <taxon>Micromonosporales</taxon>
        <taxon>Micromonosporaceae</taxon>
        <taxon>Paractinoplanes</taxon>
    </lineage>
</organism>
<dbReference type="RefSeq" id="WP_215788744.1">
    <property type="nucleotide sequence ID" value="NZ_JAHKKG010000005.1"/>
</dbReference>
<proteinExistence type="predicted"/>
<dbReference type="EMBL" id="JAHKKG010000005">
    <property type="protein sequence ID" value="MBU2665554.1"/>
    <property type="molecule type" value="Genomic_DNA"/>
</dbReference>
<dbReference type="Proteomes" id="UP001519654">
    <property type="component" value="Unassembled WGS sequence"/>
</dbReference>
<evidence type="ECO:0000313" key="2">
    <source>
        <dbReference type="Proteomes" id="UP001519654"/>
    </source>
</evidence>
<reference evidence="1 2" key="1">
    <citation type="submission" date="2021-06" db="EMBL/GenBank/DDBJ databases">
        <title>Actinoplanes lichenicola sp. nov., and Actinoplanes ovalisporus sp. nov., isolated from lichen in Thailand.</title>
        <authorList>
            <person name="Saeng-In P."/>
            <person name="Kanchanasin P."/>
            <person name="Yuki M."/>
            <person name="Kudo T."/>
            <person name="Ohkuma M."/>
            <person name="Phongsopitanun W."/>
            <person name="Tanasupawat S."/>
        </authorList>
    </citation>
    <scope>NUCLEOTIDE SEQUENCE [LARGE SCALE GENOMIC DNA]</scope>
    <source>
        <strain evidence="1 2">NBRC 110975</strain>
    </source>
</reference>
<keyword evidence="2" id="KW-1185">Reference proteome</keyword>
<name>A0ABS5YS50_9ACTN</name>
<gene>
    <name evidence="1" type="ORF">KOI35_18760</name>
</gene>
<protein>
    <submittedName>
        <fullName evidence="1">Uncharacterized protein</fullName>
    </submittedName>
</protein>
<comment type="caution">
    <text evidence="1">The sequence shown here is derived from an EMBL/GenBank/DDBJ whole genome shotgun (WGS) entry which is preliminary data.</text>
</comment>